<feature type="region of interest" description="Disordered" evidence="1">
    <location>
        <begin position="355"/>
        <end position="417"/>
    </location>
</feature>
<dbReference type="OrthoDB" id="2639353at2759"/>
<evidence type="ECO:0000313" key="2">
    <source>
        <dbReference type="EMBL" id="KZP21027.1"/>
    </source>
</evidence>
<reference evidence="2" key="1">
    <citation type="journal article" date="2016" name="Mol. Biol. Evol.">
        <title>Comparative Genomics of Early-Diverging Mushroom-Forming Fungi Provides Insights into the Origins of Lignocellulose Decay Capabilities.</title>
        <authorList>
            <person name="Nagy L.G."/>
            <person name="Riley R."/>
            <person name="Tritt A."/>
            <person name="Adam C."/>
            <person name="Daum C."/>
            <person name="Floudas D."/>
            <person name="Sun H."/>
            <person name="Yadav J.S."/>
            <person name="Pangilinan J."/>
            <person name="Larsson K.H."/>
            <person name="Matsuura K."/>
            <person name="Barry K."/>
            <person name="Labutti K."/>
            <person name="Kuo R."/>
            <person name="Ohm R.A."/>
            <person name="Bhattacharya S.S."/>
            <person name="Shirouzu T."/>
            <person name="Yoshinaga Y."/>
            <person name="Martin F.M."/>
            <person name="Grigoriev I.V."/>
            <person name="Hibbett D.S."/>
        </authorList>
    </citation>
    <scope>NUCLEOTIDE SEQUENCE [LARGE SCALE GENOMIC DNA]</scope>
    <source>
        <strain evidence="2">CBS 109695</strain>
    </source>
</reference>
<feature type="region of interest" description="Disordered" evidence="1">
    <location>
        <begin position="475"/>
        <end position="560"/>
    </location>
</feature>
<feature type="compositionally biased region" description="Polar residues" evidence="1">
    <location>
        <begin position="538"/>
        <end position="549"/>
    </location>
</feature>
<gene>
    <name evidence="2" type="ORF">FIBSPDRAFT_891418</name>
</gene>
<feature type="region of interest" description="Disordered" evidence="1">
    <location>
        <begin position="169"/>
        <end position="246"/>
    </location>
</feature>
<feature type="compositionally biased region" description="Acidic residues" evidence="1">
    <location>
        <begin position="1041"/>
        <end position="1051"/>
    </location>
</feature>
<proteinExistence type="predicted"/>
<feature type="region of interest" description="Disordered" evidence="1">
    <location>
        <begin position="996"/>
        <end position="1057"/>
    </location>
</feature>
<protein>
    <recommendedName>
        <fullName evidence="3">Zn(2)-C6 fungal-type domain-containing protein</fullName>
    </recommendedName>
</protein>
<dbReference type="AlphaFoldDB" id="A0A166JMP9"/>
<evidence type="ECO:0000256" key="1">
    <source>
        <dbReference type="SAM" id="MobiDB-lite"/>
    </source>
</evidence>
<evidence type="ECO:0008006" key="3">
    <source>
        <dbReference type="Google" id="ProtNLM"/>
    </source>
</evidence>
<feature type="compositionally biased region" description="Basic and acidic residues" evidence="1">
    <location>
        <begin position="226"/>
        <end position="244"/>
    </location>
</feature>
<feature type="compositionally biased region" description="Acidic residues" evidence="1">
    <location>
        <begin position="177"/>
        <end position="202"/>
    </location>
</feature>
<feature type="compositionally biased region" description="Gly residues" evidence="1">
    <location>
        <begin position="1015"/>
        <end position="1030"/>
    </location>
</feature>
<organism evidence="2">
    <name type="scientific">Athelia psychrophila</name>
    <dbReference type="NCBI Taxonomy" id="1759441"/>
    <lineage>
        <taxon>Eukaryota</taxon>
        <taxon>Fungi</taxon>
        <taxon>Dikarya</taxon>
        <taxon>Basidiomycota</taxon>
        <taxon>Agaricomycotina</taxon>
        <taxon>Agaricomycetes</taxon>
        <taxon>Agaricomycetidae</taxon>
        <taxon>Atheliales</taxon>
        <taxon>Atheliaceae</taxon>
        <taxon>Athelia</taxon>
    </lineage>
</organism>
<feature type="region of interest" description="Disordered" evidence="1">
    <location>
        <begin position="829"/>
        <end position="863"/>
    </location>
</feature>
<name>A0A166JMP9_9AGAM</name>
<accession>A0A166JMP9</accession>
<sequence>MSTHLEDEIPGFRTAQADSTLQDWWPCMHTRFSLIFPTAPLTPEEIAAGITMEDKIEAELKLQRLKVWFNNNGRLGVKRGNRLLLDLQPKKPKPKKRLSVLQAYSKKYFKSKLGALKEARYTEHLKLVEEGLEEKMKPIKHYNLLLQELYEEEPDDVHAAVMKFREECRGGGASSGEDGENENGEDMSSDEDDADEDEEGEHENENEHEGADEDADKGKRTRRGKSTKEKESVDPAAEKAKNYHDNQNAAQHALAPILRELHTRTGYVGALVLAAPDGARGGEMSTMRHISMFIGKTQHNLDWGQHCTREWWRDHVENSLVEFATLVYPPGSREAFRLPGTSLHVTSTVPSTALLNSSSSRLSSTTPSTALPNSSSRTESRSRGRPVQRAEIATSRRRGRTSPEVEDDLERPWRSDENVTAAQLASIKAEISHYEKTRAYNIIRNRRLLQELRLPEMAKDVASGNLGSFQTLEATRSTGNQSSGASPPSRSRSLGEPFGQDSGAPVPSRSRSSERRLSSADSSPRAPSSRGLFPSPTAPQRSPTRSQVPRTVDDNSFGEIYPTSSRWPRWMKGIIPIMQSTGPKCVASSDAMEAWVEFEDLMAYPDSKAKKNMISSQHRPEAVTKWMKGGRKETEMPDTTQYLDSFAKEQQEWWVSLLPDGHDPDALGDREVSDYSELRKAGPNGMFLLILSLIWWGAAAVDQGEEKMQIWRAAVEEFTAVIKFFNRSSKEGRKRVCDNPETPKEKKYPLPVAQQQQHGFHRECRASRAIIPAVRKCRASRAIFPAVHCEIVPGRICGRCADSRGEVCLWKVGGAGVCAPCSRKKMKCDGAVPREKKPKQEEEEEEEDRPKKRKRGSARDSSAGLSIVETLRAATVEALGSTSIPPSAYGGPQPIHDRGQQFPGLVANMQAAFCSKEDSLWGNIMNVTANTHLQIDGTLRAILAAQLAANAEATRSRIELTSIAESLAVLAGAALAVLATNPASLPVVRQEVLNHGLGRRTQGEAPPVAPMDTGTGEGSSGAGTAAGGIGSTQPEGAGDGQEAEVEEADPDAENRPT</sequence>
<feature type="compositionally biased region" description="Low complexity" evidence="1">
    <location>
        <begin position="355"/>
        <end position="377"/>
    </location>
</feature>
<feature type="compositionally biased region" description="Low complexity" evidence="1">
    <location>
        <begin position="482"/>
        <end position="492"/>
    </location>
</feature>
<dbReference type="EMBL" id="KV417550">
    <property type="protein sequence ID" value="KZP21027.1"/>
    <property type="molecule type" value="Genomic_DNA"/>
</dbReference>
<feature type="compositionally biased region" description="Low complexity" evidence="1">
    <location>
        <begin position="519"/>
        <end position="530"/>
    </location>
</feature>